<accession>A0A4Y7TDX6</accession>
<evidence type="ECO:0000313" key="3">
    <source>
        <dbReference type="Proteomes" id="UP000298030"/>
    </source>
</evidence>
<sequence length="116" mass="12321">MSRRLGECPSVIEPTPRTATPSSCTTATATTTPTPEQNLASTLAAGPQPSSFGHFKEECVIDVIDYDDQEVKVQQMGNADFVRFVAGPGNASPDVMRGSEDDVPPLGVRWINIAGN</sequence>
<reference evidence="2 3" key="1">
    <citation type="journal article" date="2019" name="Nat. Ecol. Evol.">
        <title>Megaphylogeny resolves global patterns of mushroom evolution.</title>
        <authorList>
            <person name="Varga T."/>
            <person name="Krizsan K."/>
            <person name="Foldi C."/>
            <person name="Dima B."/>
            <person name="Sanchez-Garcia M."/>
            <person name="Sanchez-Ramirez S."/>
            <person name="Szollosi G.J."/>
            <person name="Szarkandi J.G."/>
            <person name="Papp V."/>
            <person name="Albert L."/>
            <person name="Andreopoulos W."/>
            <person name="Angelini C."/>
            <person name="Antonin V."/>
            <person name="Barry K.W."/>
            <person name="Bougher N.L."/>
            <person name="Buchanan P."/>
            <person name="Buyck B."/>
            <person name="Bense V."/>
            <person name="Catcheside P."/>
            <person name="Chovatia M."/>
            <person name="Cooper J."/>
            <person name="Damon W."/>
            <person name="Desjardin D."/>
            <person name="Finy P."/>
            <person name="Geml J."/>
            <person name="Haridas S."/>
            <person name="Hughes K."/>
            <person name="Justo A."/>
            <person name="Karasinski D."/>
            <person name="Kautmanova I."/>
            <person name="Kiss B."/>
            <person name="Kocsube S."/>
            <person name="Kotiranta H."/>
            <person name="LaButti K.M."/>
            <person name="Lechner B.E."/>
            <person name="Liimatainen K."/>
            <person name="Lipzen A."/>
            <person name="Lukacs Z."/>
            <person name="Mihaltcheva S."/>
            <person name="Morgado L.N."/>
            <person name="Niskanen T."/>
            <person name="Noordeloos M.E."/>
            <person name="Ohm R.A."/>
            <person name="Ortiz-Santana B."/>
            <person name="Ovrebo C."/>
            <person name="Racz N."/>
            <person name="Riley R."/>
            <person name="Savchenko A."/>
            <person name="Shiryaev A."/>
            <person name="Soop K."/>
            <person name="Spirin V."/>
            <person name="Szebenyi C."/>
            <person name="Tomsovsky M."/>
            <person name="Tulloss R.E."/>
            <person name="Uehling J."/>
            <person name="Grigoriev I.V."/>
            <person name="Vagvolgyi C."/>
            <person name="Papp T."/>
            <person name="Martin F.M."/>
            <person name="Miettinen O."/>
            <person name="Hibbett D.S."/>
            <person name="Nagy L.G."/>
        </authorList>
    </citation>
    <scope>NUCLEOTIDE SEQUENCE [LARGE SCALE GENOMIC DNA]</scope>
    <source>
        <strain evidence="2 3">FP101781</strain>
    </source>
</reference>
<comment type="caution">
    <text evidence="2">The sequence shown here is derived from an EMBL/GenBank/DDBJ whole genome shotgun (WGS) entry which is preliminary data.</text>
</comment>
<organism evidence="2 3">
    <name type="scientific">Coprinellus micaceus</name>
    <name type="common">Glistening ink-cap mushroom</name>
    <name type="synonym">Coprinus micaceus</name>
    <dbReference type="NCBI Taxonomy" id="71717"/>
    <lineage>
        <taxon>Eukaryota</taxon>
        <taxon>Fungi</taxon>
        <taxon>Dikarya</taxon>
        <taxon>Basidiomycota</taxon>
        <taxon>Agaricomycotina</taxon>
        <taxon>Agaricomycetes</taxon>
        <taxon>Agaricomycetidae</taxon>
        <taxon>Agaricales</taxon>
        <taxon>Agaricineae</taxon>
        <taxon>Psathyrellaceae</taxon>
        <taxon>Coprinellus</taxon>
    </lineage>
</organism>
<feature type="compositionally biased region" description="Low complexity" evidence="1">
    <location>
        <begin position="14"/>
        <end position="35"/>
    </location>
</feature>
<dbReference type="Proteomes" id="UP000298030">
    <property type="component" value="Unassembled WGS sequence"/>
</dbReference>
<dbReference type="OrthoDB" id="165352at2759"/>
<dbReference type="STRING" id="71717.A0A4Y7TDX6"/>
<gene>
    <name evidence="2" type="ORF">FA13DRAFT_1790700</name>
</gene>
<evidence type="ECO:0000313" key="2">
    <source>
        <dbReference type="EMBL" id="TEB32376.1"/>
    </source>
</evidence>
<protein>
    <submittedName>
        <fullName evidence="2">Uncharacterized protein</fullName>
    </submittedName>
</protein>
<proteinExistence type="predicted"/>
<dbReference type="AlphaFoldDB" id="A0A4Y7TDX6"/>
<feature type="region of interest" description="Disordered" evidence="1">
    <location>
        <begin position="1"/>
        <end position="49"/>
    </location>
</feature>
<keyword evidence="3" id="KW-1185">Reference proteome</keyword>
<name>A0A4Y7TDX6_COPMI</name>
<dbReference type="EMBL" id="QPFP01000015">
    <property type="protein sequence ID" value="TEB32376.1"/>
    <property type="molecule type" value="Genomic_DNA"/>
</dbReference>
<evidence type="ECO:0000256" key="1">
    <source>
        <dbReference type="SAM" id="MobiDB-lite"/>
    </source>
</evidence>